<organism evidence="1 2">
    <name type="scientific">Opisthorchis viverrini</name>
    <name type="common">Southeast Asian liver fluke</name>
    <dbReference type="NCBI Taxonomy" id="6198"/>
    <lineage>
        <taxon>Eukaryota</taxon>
        <taxon>Metazoa</taxon>
        <taxon>Spiralia</taxon>
        <taxon>Lophotrochozoa</taxon>
        <taxon>Platyhelminthes</taxon>
        <taxon>Trematoda</taxon>
        <taxon>Digenea</taxon>
        <taxon>Opisthorchiida</taxon>
        <taxon>Opisthorchiata</taxon>
        <taxon>Opisthorchiidae</taxon>
        <taxon>Opisthorchis</taxon>
    </lineage>
</organism>
<gene>
    <name evidence="1" type="ORF">T265_16235</name>
</gene>
<name>A0A074YYC9_OPIVI</name>
<feature type="non-terminal residue" evidence="1">
    <location>
        <position position="143"/>
    </location>
</feature>
<evidence type="ECO:0000313" key="2">
    <source>
        <dbReference type="Proteomes" id="UP000054324"/>
    </source>
</evidence>
<dbReference type="EMBL" id="KL606944">
    <property type="protein sequence ID" value="KER18187.1"/>
    <property type="molecule type" value="Genomic_DNA"/>
</dbReference>
<sequence>RAFRELLGYLVCFNVETQTALQRAIAPILRRLLRFVGGASVLWTLRSPTSGLPTPILMHQTSTTSVEGWNVNTPPMPDGRPAEKVDVLFRLDSKETDRSVMGAGVLPPPAANLRDRANLALATLVELAKGQNGALAIGRDVEC</sequence>
<keyword evidence="2" id="KW-1185">Reference proteome</keyword>
<proteinExistence type="predicted"/>
<protein>
    <submittedName>
        <fullName evidence="1">Uncharacterized protein</fullName>
    </submittedName>
</protein>
<evidence type="ECO:0000313" key="1">
    <source>
        <dbReference type="EMBL" id="KER18187.1"/>
    </source>
</evidence>
<dbReference type="STRING" id="6198.A0A074YYC9"/>
<dbReference type="GeneID" id="20330400"/>
<feature type="non-terminal residue" evidence="1">
    <location>
        <position position="1"/>
    </location>
</feature>
<reference evidence="1 2" key="1">
    <citation type="submission" date="2013-11" db="EMBL/GenBank/DDBJ databases">
        <title>Opisthorchis viverrini - life in the bile duct.</title>
        <authorList>
            <person name="Young N.D."/>
            <person name="Nagarajan N."/>
            <person name="Lin S.J."/>
            <person name="Korhonen P.K."/>
            <person name="Jex A.R."/>
            <person name="Hall R.S."/>
            <person name="Safavi-Hemami H."/>
            <person name="Kaewkong W."/>
            <person name="Bertrand D."/>
            <person name="Gao S."/>
            <person name="Seet Q."/>
            <person name="Wongkham S."/>
            <person name="Teh B.T."/>
            <person name="Wongkham C."/>
            <person name="Intapan P.M."/>
            <person name="Maleewong W."/>
            <person name="Yang X."/>
            <person name="Hu M."/>
            <person name="Wang Z."/>
            <person name="Hofmann A."/>
            <person name="Sternberg P.W."/>
            <person name="Tan P."/>
            <person name="Wang J."/>
            <person name="Gasser R.B."/>
        </authorList>
    </citation>
    <scope>NUCLEOTIDE SEQUENCE [LARGE SCALE GENOMIC DNA]</scope>
</reference>
<dbReference type="AlphaFoldDB" id="A0A074YYC9"/>
<dbReference type="KEGG" id="ovi:T265_16235"/>
<dbReference type="Proteomes" id="UP000054324">
    <property type="component" value="Unassembled WGS sequence"/>
</dbReference>
<dbReference type="RefSeq" id="XP_009178066.1">
    <property type="nucleotide sequence ID" value="XM_009179802.1"/>
</dbReference>
<accession>A0A074YYC9</accession>
<dbReference type="OrthoDB" id="275301at2759"/>
<dbReference type="CTD" id="20330400"/>